<sequence length="86" mass="9935">MAFDLYAGSLSVSVEHYEEAIFGFVDSDKHRQLSRMKDSYYREPGFSPEQSNDLVHELISLLPVVEKNRETKYLVPLLNKLLVFLA</sequence>
<protein>
    <submittedName>
        <fullName evidence="1">Uncharacterized protein</fullName>
    </submittedName>
</protein>
<dbReference type="EMBL" id="JABYQT010000008">
    <property type="protein sequence ID" value="MBZ5488446.1"/>
    <property type="molecule type" value="Genomic_DNA"/>
</dbReference>
<name>A0ACC5VW65_9GAMM</name>
<evidence type="ECO:0000313" key="2">
    <source>
        <dbReference type="Proteomes" id="UP001319846"/>
    </source>
</evidence>
<proteinExistence type="predicted"/>
<evidence type="ECO:0000313" key="1">
    <source>
        <dbReference type="EMBL" id="MBZ5488446.1"/>
    </source>
</evidence>
<dbReference type="Proteomes" id="UP001319846">
    <property type="component" value="Unassembled WGS sequence"/>
</dbReference>
<organism evidence="1 2">
    <name type="scientific">Vreelandella aquamarina</name>
    <dbReference type="NCBI Taxonomy" id="77097"/>
    <lineage>
        <taxon>Bacteria</taxon>
        <taxon>Pseudomonadati</taxon>
        <taxon>Pseudomonadota</taxon>
        <taxon>Gammaproteobacteria</taxon>
        <taxon>Oceanospirillales</taxon>
        <taxon>Halomonadaceae</taxon>
        <taxon>Vreelandella</taxon>
    </lineage>
</organism>
<comment type="caution">
    <text evidence="1">The sequence shown here is derived from an EMBL/GenBank/DDBJ whole genome shotgun (WGS) entry which is preliminary data.</text>
</comment>
<accession>A0ACC5VW65</accession>
<gene>
    <name evidence="1" type="ORF">HW452_13020</name>
</gene>
<reference evidence="1" key="1">
    <citation type="submission" date="2020-06" db="EMBL/GenBank/DDBJ databases">
        <title>Whole Genome Sequence of Halomonas aquamarina MB598.</title>
        <authorList>
            <person name="Pervaiz M."/>
            <person name="Fariq A."/>
            <person name="Yasmin A."/>
            <person name="Welch M."/>
        </authorList>
    </citation>
    <scope>NUCLEOTIDE SEQUENCE</scope>
    <source>
        <strain evidence="1">MB598</strain>
    </source>
</reference>
<keyword evidence="2" id="KW-1185">Reference proteome</keyword>